<name>A0A2K8P0T8_9MOLU</name>
<reference evidence="3 4" key="1">
    <citation type="submission" date="2017-11" db="EMBL/GenBank/DDBJ databases">
        <title>Genome sequence of Entomoplasma somnilux PYAN-1 (ATCC 49194).</title>
        <authorList>
            <person name="Lo W.-S."/>
            <person name="Gasparich G.E."/>
            <person name="Kuo C.-H."/>
        </authorList>
    </citation>
    <scope>NUCLEOTIDE SEQUENCE [LARGE SCALE GENOMIC DNA]</scope>
    <source>
        <strain evidence="3 4">PYAN-1</strain>
    </source>
</reference>
<dbReference type="Pfam" id="PF03932">
    <property type="entry name" value="CutC"/>
    <property type="match status" value="1"/>
</dbReference>
<dbReference type="RefSeq" id="WP_024863693.1">
    <property type="nucleotide sequence ID" value="NZ_CP024965.1"/>
</dbReference>
<sequence length="220" mass="24459">MKLEVIAKDLQDIIEINKSTADRIEFCSELEVGGLTPDRKDIIKAGEISKLPVNVMLRPTARDFYYTDAEFEQMVEDAKFIDQTKVAGVVVGIITPNGEINVERMKKIIALVGNKTITFHKAFEQLKDPIKSLSILKELGVKTVLTSGKLNINESFDLLKDLTNQKQIIILAGGGVDFSNINKIVSIVNEVHVGTAVRESKSWNVPISIAKINEMKKHLL</sequence>
<dbReference type="InterPro" id="IPR005627">
    <property type="entry name" value="CutC-like"/>
</dbReference>
<proteinExistence type="inferred from homology"/>
<protein>
    <recommendedName>
        <fullName evidence="2">Copper homeostasis protein cutC homolog</fullName>
    </recommendedName>
</protein>
<dbReference type="SUPFAM" id="SSF110395">
    <property type="entry name" value="CutC-like"/>
    <property type="match status" value="1"/>
</dbReference>
<dbReference type="EMBL" id="CP024965">
    <property type="protein sequence ID" value="ATZ18621.1"/>
    <property type="molecule type" value="Genomic_DNA"/>
</dbReference>
<evidence type="ECO:0000256" key="2">
    <source>
        <dbReference type="ARBA" id="ARBA00019014"/>
    </source>
</evidence>
<dbReference type="InterPro" id="IPR036822">
    <property type="entry name" value="CutC-like_dom_sf"/>
</dbReference>
<dbReference type="Gene3D" id="3.20.20.380">
    <property type="entry name" value="Copper homeostasis (CutC) domain"/>
    <property type="match status" value="1"/>
</dbReference>
<gene>
    <name evidence="3" type="primary">cutC</name>
    <name evidence="3" type="ORF">ESOMN_v1c02370</name>
</gene>
<dbReference type="KEGG" id="esx:ESOMN_v1c02370"/>
<dbReference type="PANTHER" id="PTHR12598:SF0">
    <property type="entry name" value="COPPER HOMEOSTASIS PROTEIN CUTC HOMOLOG"/>
    <property type="match status" value="1"/>
</dbReference>
<accession>A0A2K8P0T8</accession>
<dbReference type="Proteomes" id="UP000232230">
    <property type="component" value="Chromosome"/>
</dbReference>
<dbReference type="PANTHER" id="PTHR12598">
    <property type="entry name" value="COPPER HOMEOSTASIS PROTEIN CUTC"/>
    <property type="match status" value="1"/>
</dbReference>
<evidence type="ECO:0000256" key="1">
    <source>
        <dbReference type="ARBA" id="ARBA00007768"/>
    </source>
</evidence>
<evidence type="ECO:0000313" key="4">
    <source>
        <dbReference type="Proteomes" id="UP000232230"/>
    </source>
</evidence>
<organism evidence="3 4">
    <name type="scientific">Williamsoniiplasma somnilux</name>
    <dbReference type="NCBI Taxonomy" id="215578"/>
    <lineage>
        <taxon>Bacteria</taxon>
        <taxon>Bacillati</taxon>
        <taxon>Mycoplasmatota</taxon>
        <taxon>Mollicutes</taxon>
        <taxon>Entomoplasmatales</taxon>
        <taxon>Williamsoniiplasma</taxon>
    </lineage>
</organism>
<comment type="similarity">
    <text evidence="1">Belongs to the CutC family.</text>
</comment>
<dbReference type="AlphaFoldDB" id="A0A2K8P0T8"/>
<dbReference type="GO" id="GO:0005507">
    <property type="term" value="F:copper ion binding"/>
    <property type="evidence" value="ECO:0007669"/>
    <property type="project" value="TreeGrafter"/>
</dbReference>
<keyword evidence="4" id="KW-1185">Reference proteome</keyword>
<evidence type="ECO:0000313" key="3">
    <source>
        <dbReference type="EMBL" id="ATZ18621.1"/>
    </source>
</evidence>